<dbReference type="RefSeq" id="WP_153136996.1">
    <property type="nucleotide sequence ID" value="NZ_JAHOFA010000040.1"/>
</dbReference>
<evidence type="ECO:0000313" key="1">
    <source>
        <dbReference type="EMBL" id="MQO91295.1"/>
    </source>
</evidence>
<dbReference type="AlphaFoldDB" id="A0AA90VHK4"/>
<dbReference type="EMBL" id="VZAP01000013">
    <property type="protein sequence ID" value="MQO91295.1"/>
    <property type="molecule type" value="Genomic_DNA"/>
</dbReference>
<dbReference type="Proteomes" id="UP000421283">
    <property type="component" value="Unassembled WGS sequence"/>
</dbReference>
<sequence length="240" mass="27095">MGTSQSLKLKTTPNWASAKRAMTTIVQHRNEVNQQHVNNLLRNEARAIIHDSNSSYGSSGGRVTKNFIKFISTVRNNGLAAYVEQENPDLELGDLSVKDLLVLIKRHVSNPDPNSDHSTLDDIAARTAFEKLVGTIFTDVETTGDIENILLNATDEQLEGWMIEFQVEYIMELNGILFETQIFSKGVDPDQIATQIRGFIRVKINETCLDQLHNVNLFSPEGEHYLESLTHQIMEIWAQE</sequence>
<accession>A0AA90VHK4</accession>
<proteinExistence type="predicted"/>
<comment type="caution">
    <text evidence="1">The sequence shown here is derived from an EMBL/GenBank/DDBJ whole genome shotgun (WGS) entry which is preliminary data.</text>
</comment>
<protein>
    <submittedName>
        <fullName evidence="1">Uncharacterized protein</fullName>
    </submittedName>
</protein>
<gene>
    <name evidence="1" type="ORF">F7D31_01125</name>
</gene>
<evidence type="ECO:0000313" key="2">
    <source>
        <dbReference type="Proteomes" id="UP000421283"/>
    </source>
</evidence>
<organism evidence="1 2">
    <name type="scientific">Segatella copri</name>
    <dbReference type="NCBI Taxonomy" id="165179"/>
    <lineage>
        <taxon>Bacteria</taxon>
        <taxon>Pseudomonadati</taxon>
        <taxon>Bacteroidota</taxon>
        <taxon>Bacteroidia</taxon>
        <taxon>Bacteroidales</taxon>
        <taxon>Prevotellaceae</taxon>
        <taxon>Segatella</taxon>
    </lineage>
</organism>
<name>A0AA90VHK4_9BACT</name>
<reference evidence="2" key="1">
    <citation type="submission" date="2019-09" db="EMBL/GenBank/DDBJ databases">
        <title>Distinct polysaccharide growth profiles of human intestinal Prevotella copri isolates.</title>
        <authorList>
            <person name="Fehlner-Peach H."/>
            <person name="Magnabosco C."/>
            <person name="Raghavan V."/>
            <person name="Scher J.U."/>
            <person name="Tett A."/>
            <person name="Cox L.M."/>
            <person name="Gottsegen C."/>
            <person name="Watters A."/>
            <person name="Wiltshire- Gordon J.D."/>
            <person name="Segata N."/>
            <person name="Bonneau R."/>
            <person name="Littman D.R."/>
        </authorList>
    </citation>
    <scope>NUCLEOTIDE SEQUENCE [LARGE SCALE GENOMIC DNA]</scope>
    <source>
        <strain evidence="2">iAU3127</strain>
    </source>
</reference>